<dbReference type="EMBL" id="CP025015">
    <property type="protein sequence ID" value="AUW47151.1"/>
    <property type="molecule type" value="Genomic_DNA"/>
</dbReference>
<geneLocation type="plasmid" evidence="2">
    <name>prln3</name>
</geneLocation>
<sequence>MMSWLWPRASQKVAGFGGLEGRDLPRFFLICGSKSTTIDKRWLSMVSKRVEIHSRDRSN</sequence>
<dbReference type="AlphaFoldDB" id="A0A2K9ZGI5"/>
<protein>
    <submittedName>
        <fullName evidence="1">Uncharacterized protein</fullName>
    </submittedName>
</protein>
<reference evidence="1 2" key="1">
    <citation type="submission" date="2017-11" db="EMBL/GenBank/DDBJ databases">
        <title>Complete genome of Rhizobium leguminosarum Norway, an ineffective micro-symbiont.</title>
        <authorList>
            <person name="Hoffrichter A."/>
            <person name="Liang J."/>
            <person name="Brachmann A."/>
            <person name="Marin M."/>
        </authorList>
    </citation>
    <scope>NUCLEOTIDE SEQUENCE [LARGE SCALE GENOMIC DNA]</scope>
    <source>
        <strain evidence="1 2">Norway</strain>
        <plasmid evidence="2">prln3</plasmid>
    </source>
</reference>
<organism evidence="1 2">
    <name type="scientific">Rhizobium leguminosarum</name>
    <dbReference type="NCBI Taxonomy" id="384"/>
    <lineage>
        <taxon>Bacteria</taxon>
        <taxon>Pseudomonadati</taxon>
        <taxon>Pseudomonadota</taxon>
        <taxon>Alphaproteobacteria</taxon>
        <taxon>Hyphomicrobiales</taxon>
        <taxon>Rhizobiaceae</taxon>
        <taxon>Rhizobium/Agrobacterium group</taxon>
        <taxon>Rhizobium</taxon>
    </lineage>
</organism>
<evidence type="ECO:0000313" key="2">
    <source>
        <dbReference type="Proteomes" id="UP000238523"/>
    </source>
</evidence>
<dbReference type="Proteomes" id="UP000238523">
    <property type="component" value="Plasmid pRLN3"/>
</dbReference>
<name>A0A2K9ZGI5_RHILE</name>
<accession>A0A2K9ZGI5</accession>
<gene>
    <name evidence="1" type="ORF">CUJ84_pRLN3000009</name>
</gene>
<proteinExistence type="predicted"/>
<evidence type="ECO:0000313" key="1">
    <source>
        <dbReference type="EMBL" id="AUW47151.1"/>
    </source>
</evidence>
<keyword evidence="1" id="KW-0614">Plasmid</keyword>